<accession>A0AAI9SY56</accession>
<gene>
    <name evidence="9" type="ORF">KGF56_002246</name>
</gene>
<feature type="transmembrane region" description="Helical" evidence="8">
    <location>
        <begin position="20"/>
        <end position="38"/>
    </location>
</feature>
<evidence type="ECO:0000256" key="3">
    <source>
        <dbReference type="ARBA" id="ARBA00022692"/>
    </source>
</evidence>
<dbReference type="GO" id="GO:0005789">
    <property type="term" value="C:endoplasmic reticulum membrane"/>
    <property type="evidence" value="ECO:0007669"/>
    <property type="project" value="UniProtKB-SubCell"/>
</dbReference>
<dbReference type="InterPro" id="IPR008506">
    <property type="entry name" value="SND2/TMEM208"/>
</dbReference>
<keyword evidence="5 8" id="KW-1133">Transmembrane helix</keyword>
<dbReference type="Proteomes" id="UP001202479">
    <property type="component" value="Unassembled WGS sequence"/>
</dbReference>
<feature type="region of interest" description="Disordered" evidence="7">
    <location>
        <begin position="145"/>
        <end position="178"/>
    </location>
</feature>
<dbReference type="GO" id="GO:0005773">
    <property type="term" value="C:vacuole"/>
    <property type="evidence" value="ECO:0007669"/>
    <property type="project" value="GOC"/>
</dbReference>
<keyword evidence="10" id="KW-1185">Reference proteome</keyword>
<comment type="caution">
    <text evidence="9">The sequence shown here is derived from an EMBL/GenBank/DDBJ whole genome shotgun (WGS) entry which is preliminary data.</text>
</comment>
<feature type="compositionally biased region" description="Basic and acidic residues" evidence="7">
    <location>
        <begin position="145"/>
        <end position="154"/>
    </location>
</feature>
<keyword evidence="3 8" id="KW-0812">Transmembrane</keyword>
<evidence type="ECO:0000256" key="5">
    <source>
        <dbReference type="ARBA" id="ARBA00022989"/>
    </source>
</evidence>
<feature type="transmembrane region" description="Helical" evidence="8">
    <location>
        <begin position="115"/>
        <end position="137"/>
    </location>
</feature>
<evidence type="ECO:0000256" key="2">
    <source>
        <dbReference type="ARBA" id="ARBA00009950"/>
    </source>
</evidence>
<keyword evidence="6 8" id="KW-0472">Membrane</keyword>
<evidence type="ECO:0000313" key="9">
    <source>
        <dbReference type="EMBL" id="KAI3404917.2"/>
    </source>
</evidence>
<evidence type="ECO:0000256" key="8">
    <source>
        <dbReference type="SAM" id="Phobius"/>
    </source>
</evidence>
<feature type="transmembrane region" description="Helical" evidence="8">
    <location>
        <begin position="88"/>
        <end position="109"/>
    </location>
</feature>
<dbReference type="PANTHER" id="PTHR13505">
    <property type="entry name" value="TRANSMEMBRANE PROTEIN 208"/>
    <property type="match status" value="1"/>
</dbReference>
<evidence type="ECO:0008006" key="11">
    <source>
        <dbReference type="Google" id="ProtNLM"/>
    </source>
</evidence>
<keyword evidence="4" id="KW-0256">Endoplasmic reticulum</keyword>
<sequence length="178" mass="20697">MSSASLKKIAAKNKVILDQLLYISIFLNLLIIVVLVLLRRPRNFTYYIIFTIPSIVIQYLLEAKGRPKLDQNQRLLKSGDDILQKGSLFQYCFDVIYLTWFFDILMVLFGTNKVWLGYLVIPGYIGYKLSGFILPFLKKSKKTKEMVDTKKEENDSGLSKRQSKLRARQEKGPTTKYR</sequence>
<evidence type="ECO:0000256" key="6">
    <source>
        <dbReference type="ARBA" id="ARBA00023136"/>
    </source>
</evidence>
<dbReference type="EMBL" id="JAHUZD010000072">
    <property type="protein sequence ID" value="KAI3404917.2"/>
    <property type="molecule type" value="Genomic_DNA"/>
</dbReference>
<dbReference type="PANTHER" id="PTHR13505:SF7">
    <property type="entry name" value="TRANSMEMBRANE PROTEIN 208"/>
    <property type="match status" value="1"/>
</dbReference>
<dbReference type="RefSeq" id="XP_049180662.1">
    <property type="nucleotide sequence ID" value="XM_049323455.1"/>
</dbReference>
<protein>
    <recommendedName>
        <fullName evidence="11">Late endosome and vacuole interface protein 10</fullName>
    </recommendedName>
</protein>
<evidence type="ECO:0000256" key="4">
    <source>
        <dbReference type="ARBA" id="ARBA00022824"/>
    </source>
</evidence>
<comment type="subcellular location">
    <subcellularLocation>
        <location evidence="1">Endoplasmic reticulum membrane</location>
        <topology evidence="1">Multi-pass membrane protein</topology>
    </subcellularLocation>
</comment>
<name>A0AAI9SY56_9ASCO</name>
<feature type="transmembrane region" description="Helical" evidence="8">
    <location>
        <begin position="44"/>
        <end position="61"/>
    </location>
</feature>
<dbReference type="Pfam" id="PF05620">
    <property type="entry name" value="TMEM208_SND2"/>
    <property type="match status" value="1"/>
</dbReference>
<evidence type="ECO:0000256" key="7">
    <source>
        <dbReference type="SAM" id="MobiDB-lite"/>
    </source>
</evidence>
<feature type="compositionally biased region" description="Basic and acidic residues" evidence="7">
    <location>
        <begin position="167"/>
        <end position="178"/>
    </location>
</feature>
<evidence type="ECO:0000256" key="1">
    <source>
        <dbReference type="ARBA" id="ARBA00004477"/>
    </source>
</evidence>
<evidence type="ECO:0000313" key="10">
    <source>
        <dbReference type="Proteomes" id="UP001202479"/>
    </source>
</evidence>
<reference evidence="9" key="1">
    <citation type="journal article" date="2022" name="DNA Res.">
        <title>Genome analysis of five recently described species of the CUG-Ser clade uncovers Candida theae as a new hybrid lineage with pathogenic potential in the Candida parapsilosis species complex.</title>
        <authorList>
            <person name="Mixao V."/>
            <person name="Del Olmo V."/>
            <person name="Hegedusova E."/>
            <person name="Saus E."/>
            <person name="Pryszcz L."/>
            <person name="Cillingova A."/>
            <person name="Nosek J."/>
            <person name="Gabaldon T."/>
        </authorList>
    </citation>
    <scope>NUCLEOTIDE SEQUENCE</scope>
    <source>
        <strain evidence="9">CBS 10844</strain>
    </source>
</reference>
<proteinExistence type="inferred from homology"/>
<dbReference type="GO" id="GO:0006624">
    <property type="term" value="P:vacuolar protein processing"/>
    <property type="evidence" value="ECO:0007669"/>
    <property type="project" value="TreeGrafter"/>
</dbReference>
<organism evidence="9 10">
    <name type="scientific">Candida oxycetoniae</name>
    <dbReference type="NCBI Taxonomy" id="497107"/>
    <lineage>
        <taxon>Eukaryota</taxon>
        <taxon>Fungi</taxon>
        <taxon>Dikarya</taxon>
        <taxon>Ascomycota</taxon>
        <taxon>Saccharomycotina</taxon>
        <taxon>Pichiomycetes</taxon>
        <taxon>Debaryomycetaceae</taxon>
        <taxon>Candida/Lodderomyces clade</taxon>
        <taxon>Candida</taxon>
    </lineage>
</organism>
<comment type="similarity">
    <text evidence="2">Belongs to the TMEM208 family.</text>
</comment>
<dbReference type="AlphaFoldDB" id="A0AAI9SY56"/>
<dbReference type="GeneID" id="73379863"/>